<feature type="transmembrane region" description="Helical" evidence="8">
    <location>
        <begin position="239"/>
        <end position="260"/>
    </location>
</feature>
<keyword evidence="6 8" id="KW-1133">Transmembrane helix</keyword>
<dbReference type="Gene3D" id="1.20.1720.10">
    <property type="entry name" value="Multidrug resistance protein D"/>
    <property type="match status" value="2"/>
</dbReference>
<evidence type="ECO:0000256" key="4">
    <source>
        <dbReference type="ARBA" id="ARBA00022475"/>
    </source>
</evidence>
<feature type="transmembrane region" description="Helical" evidence="8">
    <location>
        <begin position="200"/>
        <end position="219"/>
    </location>
</feature>
<dbReference type="InterPro" id="IPR004638">
    <property type="entry name" value="EmrB-like"/>
</dbReference>
<evidence type="ECO:0000256" key="5">
    <source>
        <dbReference type="ARBA" id="ARBA00022692"/>
    </source>
</evidence>
<sequence length="532" mass="55972">MNSPAHHARRWWGLAAISFSVALIIMDSTIVSVAIPSIITDLGISTTQVQWVQEIYTLVFAALLLVWGRIADRVGRRRILMIGLILFGASSLWCSSADSGGILILARAVQGIGGSMILPTTLSLLNTTFTGRERTIAFAIWGSTIGGMAAVGPVVGGWLTTYHTWNWAFLINVPLVVLIGAAVVWAVAESRDTSAERLTDWVGGLLSIAGFGALVFALIEGRVYGWWLAAPTANVSLGSWSVIPFALLGALGILSVFVWWEHRRAQHGLSVIVDLSLFQITSFRNGNITAMVVSMGEFGIILSLPLWFQYALGLDAFDAGLALIPLAVGSFLASGAISALSKKLTPIVMVRTGLVLEIAGLTALALLLRPDSSLWLTTTTLFIYGVGVGFATSQLTATILVDVPRDRSGQGSSTQSTARQVGSALGIAVLGSVLFTTLTTGTESRLSEFLASNPDAQELVDSMTRSSGALIPQLSGNPATAPIADAAREALTQGVQFAGITAALALLIGLATSFRLGPTLQVTPEAGPTRVS</sequence>
<feature type="transmembrane region" description="Helical" evidence="8">
    <location>
        <begin position="495"/>
        <end position="514"/>
    </location>
</feature>
<dbReference type="InterPro" id="IPR020846">
    <property type="entry name" value="MFS_dom"/>
</dbReference>
<evidence type="ECO:0000256" key="3">
    <source>
        <dbReference type="ARBA" id="ARBA00022448"/>
    </source>
</evidence>
<dbReference type="Proteomes" id="UP000000628">
    <property type="component" value="Chromosome"/>
</dbReference>
<comment type="similarity">
    <text evidence="2">Belongs to the major facilitator superfamily. EmrB family.</text>
</comment>
<organism evidence="10 11">
    <name type="scientific">Jonesia denitrificans (strain ATCC 14870 / DSM 20603 / BCRC 15368 / CIP 55.134 / JCM 11481 / NBRC 15587 / NCTC 10816 / Prevot 55134)</name>
    <name type="common">Listeria denitrificans</name>
    <dbReference type="NCBI Taxonomy" id="471856"/>
    <lineage>
        <taxon>Bacteria</taxon>
        <taxon>Bacillati</taxon>
        <taxon>Actinomycetota</taxon>
        <taxon>Actinomycetes</taxon>
        <taxon>Micrococcales</taxon>
        <taxon>Jonesiaceae</taxon>
        <taxon>Jonesia</taxon>
    </lineage>
</organism>
<proteinExistence type="inferred from homology"/>
<keyword evidence="11" id="KW-1185">Reference proteome</keyword>
<dbReference type="AlphaFoldDB" id="C7QYM3"/>
<evidence type="ECO:0000313" key="10">
    <source>
        <dbReference type="EMBL" id="ACV07870.1"/>
    </source>
</evidence>
<feature type="transmembrane region" description="Helical" evidence="8">
    <location>
        <begin position="165"/>
        <end position="188"/>
    </location>
</feature>
<feature type="transmembrane region" description="Helical" evidence="8">
    <location>
        <begin position="320"/>
        <end position="341"/>
    </location>
</feature>
<evidence type="ECO:0000256" key="6">
    <source>
        <dbReference type="ARBA" id="ARBA00022989"/>
    </source>
</evidence>
<dbReference type="EMBL" id="CP001706">
    <property type="protein sequence ID" value="ACV07870.1"/>
    <property type="molecule type" value="Genomic_DNA"/>
</dbReference>
<dbReference type="GO" id="GO:0022857">
    <property type="term" value="F:transmembrane transporter activity"/>
    <property type="evidence" value="ECO:0007669"/>
    <property type="project" value="InterPro"/>
</dbReference>
<dbReference type="InterPro" id="IPR011701">
    <property type="entry name" value="MFS"/>
</dbReference>
<dbReference type="GO" id="GO:0005886">
    <property type="term" value="C:plasma membrane"/>
    <property type="evidence" value="ECO:0007669"/>
    <property type="project" value="UniProtKB-SubCell"/>
</dbReference>
<dbReference type="PANTHER" id="PTHR42718:SF9">
    <property type="entry name" value="MAJOR FACILITATOR SUPERFAMILY MULTIDRUG TRANSPORTER MFSC"/>
    <property type="match status" value="1"/>
</dbReference>
<dbReference type="HOGENOM" id="CLU_000960_28_2_11"/>
<dbReference type="SUPFAM" id="SSF103473">
    <property type="entry name" value="MFS general substrate transporter"/>
    <property type="match status" value="2"/>
</dbReference>
<dbReference type="Pfam" id="PF07690">
    <property type="entry name" value="MFS_1"/>
    <property type="match status" value="2"/>
</dbReference>
<evidence type="ECO:0000256" key="1">
    <source>
        <dbReference type="ARBA" id="ARBA00004651"/>
    </source>
</evidence>
<feature type="transmembrane region" description="Helical" evidence="8">
    <location>
        <begin position="348"/>
        <end position="369"/>
    </location>
</feature>
<feature type="transmembrane region" description="Helical" evidence="8">
    <location>
        <begin position="79"/>
        <end position="96"/>
    </location>
</feature>
<comment type="subcellular location">
    <subcellularLocation>
        <location evidence="1">Cell membrane</location>
        <topology evidence="1">Multi-pass membrane protein</topology>
    </subcellularLocation>
</comment>
<keyword evidence="5 8" id="KW-0812">Transmembrane</keyword>
<reference evidence="10 11" key="1">
    <citation type="journal article" date="2009" name="Stand. Genomic Sci.">
        <title>Complete genome sequence of Jonesia denitrificans type strain (Prevot 55134).</title>
        <authorList>
            <person name="Pukall R."/>
            <person name="Gehrich-Schroter G."/>
            <person name="Lapidus A."/>
            <person name="Nolan M."/>
            <person name="Glavina Del Rio T."/>
            <person name="Lucas S."/>
            <person name="Chen F."/>
            <person name="Tice H."/>
            <person name="Pitluck S."/>
            <person name="Cheng J.F."/>
            <person name="Copeland A."/>
            <person name="Saunders E."/>
            <person name="Brettin T."/>
            <person name="Detter J.C."/>
            <person name="Bruce D."/>
            <person name="Goodwin L."/>
            <person name="Pati A."/>
            <person name="Ivanova N."/>
            <person name="Mavromatis K."/>
            <person name="Ovchinnikova G."/>
            <person name="Chen A."/>
            <person name="Palaniappan K."/>
            <person name="Land M."/>
            <person name="Hauser L."/>
            <person name="Chang Y.J."/>
            <person name="Jeffries C.D."/>
            <person name="Chain P."/>
            <person name="Goker M."/>
            <person name="Bristow J."/>
            <person name="Eisen J.A."/>
            <person name="Markowitz V."/>
            <person name="Hugenholtz P."/>
            <person name="Kyrpides N.C."/>
            <person name="Klenk H.P."/>
            <person name="Han C."/>
        </authorList>
    </citation>
    <scope>NUCLEOTIDE SEQUENCE [LARGE SCALE GENOMIC DNA]</scope>
    <source>
        <strain evidence="11">ATCC 14870 / DSM 20603 / BCRC 15368 / CIP 55.134 / JCM 11481 / NBRC 15587 / NCTC 10816 / Prevot 55134</strain>
    </source>
</reference>
<feature type="transmembrane region" description="Helical" evidence="8">
    <location>
        <begin position="381"/>
        <end position="401"/>
    </location>
</feature>
<dbReference type="STRING" id="471856.Jden_0196"/>
<evidence type="ECO:0000256" key="8">
    <source>
        <dbReference type="SAM" id="Phobius"/>
    </source>
</evidence>
<dbReference type="NCBIfam" id="TIGR00711">
    <property type="entry name" value="efflux_EmrB"/>
    <property type="match status" value="1"/>
</dbReference>
<feature type="transmembrane region" description="Helical" evidence="8">
    <location>
        <begin position="137"/>
        <end position="159"/>
    </location>
</feature>
<keyword evidence="3" id="KW-0813">Transport</keyword>
<feature type="transmembrane region" description="Helical" evidence="8">
    <location>
        <begin position="12"/>
        <end position="39"/>
    </location>
</feature>
<dbReference type="RefSeq" id="WP_015770499.1">
    <property type="nucleotide sequence ID" value="NC_013174.1"/>
</dbReference>
<gene>
    <name evidence="10" type="ordered locus">Jden_0196</name>
</gene>
<keyword evidence="7 8" id="KW-0472">Membrane</keyword>
<dbReference type="KEGG" id="jde:Jden_0196"/>
<feature type="domain" description="Major facilitator superfamily (MFS) profile" evidence="9">
    <location>
        <begin position="13"/>
        <end position="521"/>
    </location>
</feature>
<feature type="transmembrane region" description="Helical" evidence="8">
    <location>
        <begin position="288"/>
        <end position="308"/>
    </location>
</feature>
<dbReference type="eggNOG" id="COG0477">
    <property type="taxonomic scope" value="Bacteria"/>
</dbReference>
<dbReference type="PROSITE" id="PS50850">
    <property type="entry name" value="MFS"/>
    <property type="match status" value="1"/>
</dbReference>
<feature type="transmembrane region" description="Helical" evidence="8">
    <location>
        <begin position="102"/>
        <end position="125"/>
    </location>
</feature>
<dbReference type="OrthoDB" id="7375466at2"/>
<evidence type="ECO:0000313" key="11">
    <source>
        <dbReference type="Proteomes" id="UP000000628"/>
    </source>
</evidence>
<feature type="transmembrane region" description="Helical" evidence="8">
    <location>
        <begin position="51"/>
        <end position="67"/>
    </location>
</feature>
<name>C7QYM3_JONDD</name>
<dbReference type="InterPro" id="IPR036259">
    <property type="entry name" value="MFS_trans_sf"/>
</dbReference>
<dbReference type="CDD" id="cd17321">
    <property type="entry name" value="MFS_MMR_MDR_like"/>
    <property type="match status" value="1"/>
</dbReference>
<protein>
    <submittedName>
        <fullName evidence="10">Drug resistance transporter, EmrB/QacA subfamily</fullName>
    </submittedName>
</protein>
<evidence type="ECO:0000256" key="2">
    <source>
        <dbReference type="ARBA" id="ARBA00008537"/>
    </source>
</evidence>
<dbReference type="PANTHER" id="PTHR42718">
    <property type="entry name" value="MAJOR FACILITATOR SUPERFAMILY MULTIDRUG TRANSPORTER MFSC"/>
    <property type="match status" value="1"/>
</dbReference>
<accession>C7QYM3</accession>
<feature type="transmembrane region" description="Helical" evidence="8">
    <location>
        <begin position="421"/>
        <end position="440"/>
    </location>
</feature>
<keyword evidence="4" id="KW-1003">Cell membrane</keyword>
<evidence type="ECO:0000259" key="9">
    <source>
        <dbReference type="PROSITE" id="PS50850"/>
    </source>
</evidence>
<evidence type="ECO:0000256" key="7">
    <source>
        <dbReference type="ARBA" id="ARBA00023136"/>
    </source>
</evidence>